<evidence type="ECO:0000256" key="16">
    <source>
        <dbReference type="ARBA" id="ARBA00023209"/>
    </source>
</evidence>
<dbReference type="GO" id="GO:0016024">
    <property type="term" value="P:CDP-diacylglycerol biosynthetic process"/>
    <property type="evidence" value="ECO:0007669"/>
    <property type="project" value="UniProtKB-UniPathway"/>
</dbReference>
<comment type="subcellular location">
    <subcellularLocation>
        <location evidence="2">Cell membrane</location>
        <topology evidence="2">Multi-pass membrane protein</topology>
    </subcellularLocation>
</comment>
<evidence type="ECO:0000256" key="17">
    <source>
        <dbReference type="ARBA" id="ARBA00023264"/>
    </source>
</evidence>
<dbReference type="EMBL" id="LUTY01000637">
    <property type="protein sequence ID" value="OAD22952.1"/>
    <property type="molecule type" value="Genomic_DNA"/>
</dbReference>
<dbReference type="UniPathway" id="UPA00557">
    <property type="reaction ID" value="UER00614"/>
</dbReference>
<protein>
    <recommendedName>
        <fullName evidence="7 18">Phosphatidate cytidylyltransferase</fullName>
        <ecNumber evidence="6 18">2.7.7.41</ecNumber>
    </recommendedName>
</protein>
<dbReference type="PANTHER" id="PTHR46382">
    <property type="entry name" value="PHOSPHATIDATE CYTIDYLYLTRANSFERASE"/>
    <property type="match status" value="1"/>
</dbReference>
<evidence type="ECO:0000256" key="9">
    <source>
        <dbReference type="ARBA" id="ARBA00022516"/>
    </source>
</evidence>
<evidence type="ECO:0000256" key="13">
    <source>
        <dbReference type="ARBA" id="ARBA00022989"/>
    </source>
</evidence>
<dbReference type="PANTHER" id="PTHR46382:SF1">
    <property type="entry name" value="PHOSPHATIDATE CYTIDYLYLTRANSFERASE"/>
    <property type="match status" value="1"/>
</dbReference>
<dbReference type="GO" id="GO:0004605">
    <property type="term" value="F:phosphatidate cytidylyltransferase activity"/>
    <property type="evidence" value="ECO:0007669"/>
    <property type="project" value="UniProtKB-EC"/>
</dbReference>
<evidence type="ECO:0000256" key="12">
    <source>
        <dbReference type="ARBA" id="ARBA00022695"/>
    </source>
</evidence>
<evidence type="ECO:0000256" key="15">
    <source>
        <dbReference type="ARBA" id="ARBA00023136"/>
    </source>
</evidence>
<evidence type="ECO:0000256" key="8">
    <source>
        <dbReference type="ARBA" id="ARBA00022475"/>
    </source>
</evidence>
<organism evidence="20 21">
    <name type="scientific">Candidatus Thiomargarita nelsonii</name>
    <dbReference type="NCBI Taxonomy" id="1003181"/>
    <lineage>
        <taxon>Bacteria</taxon>
        <taxon>Pseudomonadati</taxon>
        <taxon>Pseudomonadota</taxon>
        <taxon>Gammaproteobacteria</taxon>
        <taxon>Thiotrichales</taxon>
        <taxon>Thiotrichaceae</taxon>
        <taxon>Thiomargarita</taxon>
    </lineage>
</organism>
<keyword evidence="10 18" id="KW-0808">Transferase</keyword>
<evidence type="ECO:0000256" key="6">
    <source>
        <dbReference type="ARBA" id="ARBA00012487"/>
    </source>
</evidence>
<feature type="transmembrane region" description="Helical" evidence="19">
    <location>
        <begin position="135"/>
        <end position="155"/>
    </location>
</feature>
<reference evidence="20 21" key="1">
    <citation type="submission" date="2016-05" db="EMBL/GenBank/DDBJ databases">
        <title>Single-cell genome of chain-forming Candidatus Thiomargarita nelsonii and comparison to other large sulfur-oxidizing bacteria.</title>
        <authorList>
            <person name="Winkel M."/>
            <person name="Salman V."/>
            <person name="Woyke T."/>
            <person name="Schulz-Vogt H."/>
            <person name="Richter M."/>
            <person name="Flood B."/>
            <person name="Bailey J."/>
            <person name="Amann R."/>
            <person name="Mussmann M."/>
        </authorList>
    </citation>
    <scope>NUCLEOTIDE SEQUENCE [LARGE SCALE GENOMIC DNA]</scope>
    <source>
        <strain evidence="20 21">THI036</strain>
    </source>
</reference>
<dbReference type="InterPro" id="IPR000374">
    <property type="entry name" value="PC_trans"/>
</dbReference>
<feature type="transmembrane region" description="Helical" evidence="19">
    <location>
        <begin position="109"/>
        <end position="129"/>
    </location>
</feature>
<comment type="similarity">
    <text evidence="5 18">Belongs to the CDS family.</text>
</comment>
<evidence type="ECO:0000256" key="2">
    <source>
        <dbReference type="ARBA" id="ARBA00004651"/>
    </source>
</evidence>
<keyword evidence="11 18" id="KW-0812">Transmembrane</keyword>
<evidence type="ECO:0000313" key="20">
    <source>
        <dbReference type="EMBL" id="OAD22952.1"/>
    </source>
</evidence>
<dbReference type="AlphaFoldDB" id="A0A176S4B1"/>
<comment type="caution">
    <text evidence="20">The sequence shown here is derived from an EMBL/GenBank/DDBJ whole genome shotgun (WGS) entry which is preliminary data.</text>
</comment>
<proteinExistence type="inferred from homology"/>
<feature type="transmembrane region" description="Helical" evidence="19">
    <location>
        <begin position="6"/>
        <end position="39"/>
    </location>
</feature>
<evidence type="ECO:0000256" key="19">
    <source>
        <dbReference type="SAM" id="Phobius"/>
    </source>
</evidence>
<evidence type="ECO:0000256" key="5">
    <source>
        <dbReference type="ARBA" id="ARBA00010185"/>
    </source>
</evidence>
<dbReference type="EC" id="2.7.7.41" evidence="6 18"/>
<evidence type="ECO:0000256" key="1">
    <source>
        <dbReference type="ARBA" id="ARBA00001698"/>
    </source>
</evidence>
<keyword evidence="8" id="KW-1003">Cell membrane</keyword>
<dbReference type="GO" id="GO:0005886">
    <property type="term" value="C:plasma membrane"/>
    <property type="evidence" value="ECO:0007669"/>
    <property type="project" value="UniProtKB-SubCell"/>
</dbReference>
<accession>A0A176S4B1</accession>
<feature type="transmembrane region" description="Helical" evidence="19">
    <location>
        <begin position="74"/>
        <end position="97"/>
    </location>
</feature>
<dbReference type="PROSITE" id="PS01315">
    <property type="entry name" value="CDS"/>
    <property type="match status" value="1"/>
</dbReference>
<keyword evidence="21" id="KW-1185">Reference proteome</keyword>
<keyword evidence="14" id="KW-0443">Lipid metabolism</keyword>
<evidence type="ECO:0000256" key="18">
    <source>
        <dbReference type="RuleBase" id="RU003938"/>
    </source>
</evidence>
<keyword evidence="16" id="KW-0594">Phospholipid biosynthesis</keyword>
<evidence type="ECO:0000256" key="10">
    <source>
        <dbReference type="ARBA" id="ARBA00022679"/>
    </source>
</evidence>
<dbReference type="PATRIC" id="fig|1003181.4.peg.1743"/>
<feature type="transmembrane region" description="Helical" evidence="19">
    <location>
        <begin position="51"/>
        <end position="68"/>
    </location>
</feature>
<name>A0A176S4B1_9GAMM</name>
<evidence type="ECO:0000256" key="4">
    <source>
        <dbReference type="ARBA" id="ARBA00005189"/>
    </source>
</evidence>
<keyword evidence="17" id="KW-1208">Phospholipid metabolism</keyword>
<keyword evidence="13 19" id="KW-1133">Transmembrane helix</keyword>
<feature type="transmembrane region" description="Helical" evidence="19">
    <location>
        <begin position="200"/>
        <end position="222"/>
    </location>
</feature>
<evidence type="ECO:0000256" key="7">
    <source>
        <dbReference type="ARBA" id="ARBA00019373"/>
    </source>
</evidence>
<comment type="catalytic activity">
    <reaction evidence="1 18">
        <text>a 1,2-diacyl-sn-glycero-3-phosphate + CTP + H(+) = a CDP-1,2-diacyl-sn-glycerol + diphosphate</text>
        <dbReference type="Rhea" id="RHEA:16229"/>
        <dbReference type="ChEBI" id="CHEBI:15378"/>
        <dbReference type="ChEBI" id="CHEBI:33019"/>
        <dbReference type="ChEBI" id="CHEBI:37563"/>
        <dbReference type="ChEBI" id="CHEBI:58332"/>
        <dbReference type="ChEBI" id="CHEBI:58608"/>
        <dbReference type="EC" id="2.7.7.41"/>
    </reaction>
</comment>
<keyword evidence="12 18" id="KW-0548">Nucleotidyltransferase</keyword>
<dbReference type="Proteomes" id="UP000076962">
    <property type="component" value="Unassembled WGS sequence"/>
</dbReference>
<evidence type="ECO:0000256" key="11">
    <source>
        <dbReference type="ARBA" id="ARBA00022692"/>
    </source>
</evidence>
<evidence type="ECO:0000256" key="14">
    <source>
        <dbReference type="ARBA" id="ARBA00023098"/>
    </source>
</evidence>
<gene>
    <name evidence="20" type="ORF">THIOM_001223</name>
</gene>
<keyword evidence="9" id="KW-0444">Lipid biosynthesis</keyword>
<comment type="pathway">
    <text evidence="4">Lipid metabolism.</text>
</comment>
<feature type="transmembrane region" description="Helical" evidence="19">
    <location>
        <begin position="176"/>
        <end position="194"/>
    </location>
</feature>
<keyword evidence="15 19" id="KW-0472">Membrane</keyword>
<evidence type="ECO:0000313" key="21">
    <source>
        <dbReference type="Proteomes" id="UP000076962"/>
    </source>
</evidence>
<comment type="pathway">
    <text evidence="3 18">Phospholipid metabolism; CDP-diacylglycerol biosynthesis; CDP-diacylglycerol from sn-glycerol 3-phosphate: step 3/3.</text>
</comment>
<dbReference type="Pfam" id="PF01148">
    <property type="entry name" value="CTP_transf_1"/>
    <property type="match status" value="1"/>
</dbReference>
<evidence type="ECO:0000256" key="3">
    <source>
        <dbReference type="ARBA" id="ARBA00005119"/>
    </source>
</evidence>
<sequence length="270" mass="30371">MLKQRLLTAIILIPLIVWILSLSTQTVAYVFMSIVVLGAWEWAGLCGIKRHLYALVVALVLLMLYWLWQQQSTSDLYILLLAGCLWWILALYWVLRYQQGQSLVPTSPFIKALLGFFILLPAWMALIILHKDYGWHWVVFLLVLIWAADSGAYFAGRRWGFRKLADKISPGKTWEGVAGALVMSSSVSLAYAFYQSMSLMTFFLFMLLCLLTVLASILGDLLESLFKRQMDIKDSGQILPGHGGILDRIDSLTSAAPIFVTGLILVGSLF</sequence>